<dbReference type="GO" id="GO:0003735">
    <property type="term" value="F:structural constituent of ribosome"/>
    <property type="evidence" value="ECO:0007669"/>
    <property type="project" value="InterPro"/>
</dbReference>
<evidence type="ECO:0000256" key="1">
    <source>
        <dbReference type="ARBA" id="ARBA00008080"/>
    </source>
</evidence>
<dbReference type="SUPFAM" id="SSF46946">
    <property type="entry name" value="S13-like H2TH domain"/>
    <property type="match status" value="1"/>
</dbReference>
<dbReference type="PROSITE" id="PS00646">
    <property type="entry name" value="RIBOSOMAL_S13_1"/>
    <property type="match status" value="1"/>
</dbReference>
<dbReference type="PANTHER" id="PTHR10871:SF1">
    <property type="entry name" value="SMALL RIBOSOMAL SUBUNIT PROTEIN US13M"/>
    <property type="match status" value="1"/>
</dbReference>
<evidence type="ECO:0000256" key="8">
    <source>
        <dbReference type="RuleBase" id="RU003830"/>
    </source>
</evidence>
<organism evidence="10 11">
    <name type="scientific">Deinococcus ruber</name>
    <dbReference type="NCBI Taxonomy" id="1848197"/>
    <lineage>
        <taxon>Bacteria</taxon>
        <taxon>Thermotogati</taxon>
        <taxon>Deinococcota</taxon>
        <taxon>Deinococci</taxon>
        <taxon>Deinococcales</taxon>
        <taxon>Deinococcaceae</taxon>
        <taxon>Deinococcus</taxon>
    </lineage>
</organism>
<comment type="caution">
    <text evidence="10">The sequence shown here is derived from an EMBL/GenBank/DDBJ whole genome shotgun (WGS) entry which is preliminary data.</text>
</comment>
<dbReference type="Proteomes" id="UP000603865">
    <property type="component" value="Unassembled WGS sequence"/>
</dbReference>
<dbReference type="RefSeq" id="WP_189089270.1">
    <property type="nucleotide sequence ID" value="NZ_BMQL01000007.1"/>
</dbReference>
<dbReference type="Pfam" id="PF00416">
    <property type="entry name" value="Ribosomal_S13"/>
    <property type="match status" value="1"/>
</dbReference>
<evidence type="ECO:0000313" key="11">
    <source>
        <dbReference type="Proteomes" id="UP000603865"/>
    </source>
</evidence>
<evidence type="ECO:0000256" key="5">
    <source>
        <dbReference type="ARBA" id="ARBA00023274"/>
    </source>
</evidence>
<dbReference type="Gene3D" id="1.10.8.50">
    <property type="match status" value="1"/>
</dbReference>
<reference evidence="10" key="2">
    <citation type="submission" date="2020-09" db="EMBL/GenBank/DDBJ databases">
        <authorList>
            <person name="Sun Q."/>
            <person name="Ohkuma M."/>
        </authorList>
    </citation>
    <scope>NUCLEOTIDE SEQUENCE</scope>
    <source>
        <strain evidence="10">JCM 31311</strain>
    </source>
</reference>
<dbReference type="GO" id="GO:0019843">
    <property type="term" value="F:rRNA binding"/>
    <property type="evidence" value="ECO:0007669"/>
    <property type="project" value="UniProtKB-UniRule"/>
</dbReference>
<dbReference type="GO" id="GO:0015935">
    <property type="term" value="C:small ribosomal subunit"/>
    <property type="evidence" value="ECO:0007669"/>
    <property type="project" value="TreeGrafter"/>
</dbReference>
<dbReference type="PANTHER" id="PTHR10871">
    <property type="entry name" value="30S RIBOSOMAL PROTEIN S13/40S RIBOSOMAL PROTEIN S18"/>
    <property type="match status" value="1"/>
</dbReference>
<name>A0A918C389_9DEIO</name>
<evidence type="ECO:0000256" key="7">
    <source>
        <dbReference type="HAMAP-Rule" id="MF_01315"/>
    </source>
</evidence>
<dbReference type="FunFam" id="1.10.8.50:FF:000001">
    <property type="entry name" value="30S ribosomal protein S13"/>
    <property type="match status" value="1"/>
</dbReference>
<proteinExistence type="inferred from homology"/>
<dbReference type="EMBL" id="BMQL01000007">
    <property type="protein sequence ID" value="GGR04417.1"/>
    <property type="molecule type" value="Genomic_DNA"/>
</dbReference>
<dbReference type="InterPro" id="IPR027437">
    <property type="entry name" value="Rbsml_uS13_C"/>
</dbReference>
<dbReference type="Gene3D" id="4.10.910.10">
    <property type="entry name" value="30s ribosomal protein s13, domain 2"/>
    <property type="match status" value="1"/>
</dbReference>
<sequence length="126" mass="14209">MARVAGVDLPREKRVEIGLTYIYGIGPTRAREVLTQTGINPDTRVKNLTEAEQSTLRDVIEKTFKVEGDLRSEVGQNIKRLMDIGSYRGLRHRRGLPVRGQRTKTNARTRKGPRKTVAGKKKAARK</sequence>
<protein>
    <recommendedName>
        <fullName evidence="6 7">Small ribosomal subunit protein uS13</fullName>
    </recommendedName>
</protein>
<keyword evidence="3 7" id="KW-0694">RNA-binding</keyword>
<dbReference type="InterPro" id="IPR010979">
    <property type="entry name" value="Ribosomal_uS13-like_H2TH"/>
</dbReference>
<comment type="similarity">
    <text evidence="1 7 8">Belongs to the universal ribosomal protein uS13 family.</text>
</comment>
<keyword evidence="11" id="KW-1185">Reference proteome</keyword>
<dbReference type="NCBIfam" id="TIGR03631">
    <property type="entry name" value="uS13_bact"/>
    <property type="match status" value="1"/>
</dbReference>
<keyword evidence="4 7" id="KW-0689">Ribosomal protein</keyword>
<dbReference type="HAMAP" id="MF_01315">
    <property type="entry name" value="Ribosomal_uS13"/>
    <property type="match status" value="1"/>
</dbReference>
<evidence type="ECO:0000256" key="6">
    <source>
        <dbReference type="ARBA" id="ARBA00035166"/>
    </source>
</evidence>
<dbReference type="PROSITE" id="PS50159">
    <property type="entry name" value="RIBOSOMAL_S13_2"/>
    <property type="match status" value="1"/>
</dbReference>
<dbReference type="GO" id="GO:0006412">
    <property type="term" value="P:translation"/>
    <property type="evidence" value="ECO:0007669"/>
    <property type="project" value="UniProtKB-UniRule"/>
</dbReference>
<feature type="region of interest" description="Disordered" evidence="9">
    <location>
        <begin position="93"/>
        <end position="126"/>
    </location>
</feature>
<dbReference type="PIRSF" id="PIRSF002134">
    <property type="entry name" value="Ribosomal_S13"/>
    <property type="match status" value="1"/>
</dbReference>
<dbReference type="InterPro" id="IPR001892">
    <property type="entry name" value="Ribosomal_uS13"/>
</dbReference>
<evidence type="ECO:0000256" key="3">
    <source>
        <dbReference type="ARBA" id="ARBA00022884"/>
    </source>
</evidence>
<comment type="function">
    <text evidence="7">Located at the top of the head of the 30S subunit, it contacts several helices of the 16S rRNA. In the 70S ribosome it contacts the 23S rRNA (bridge B1a) and protein L5 of the 50S subunit (bridge B1b), connecting the 2 subunits; these bridges are implicated in subunit movement. Contacts the tRNAs in the A and P-sites.</text>
</comment>
<accession>A0A918C389</accession>
<dbReference type="InterPro" id="IPR019980">
    <property type="entry name" value="Ribosomal_uS13_bac-type"/>
</dbReference>
<evidence type="ECO:0000256" key="9">
    <source>
        <dbReference type="SAM" id="MobiDB-lite"/>
    </source>
</evidence>
<dbReference type="AlphaFoldDB" id="A0A918C389"/>
<reference evidence="10" key="1">
    <citation type="journal article" date="2014" name="Int. J. Syst. Evol. Microbiol.">
        <title>Complete genome sequence of Corynebacterium casei LMG S-19264T (=DSM 44701T), isolated from a smear-ripened cheese.</title>
        <authorList>
            <consortium name="US DOE Joint Genome Institute (JGI-PGF)"/>
            <person name="Walter F."/>
            <person name="Albersmeier A."/>
            <person name="Kalinowski J."/>
            <person name="Ruckert C."/>
        </authorList>
    </citation>
    <scope>NUCLEOTIDE SEQUENCE</scope>
    <source>
        <strain evidence="10">JCM 31311</strain>
    </source>
</reference>
<dbReference type="FunFam" id="4.10.910.10:FF:000001">
    <property type="entry name" value="30S ribosomal protein S13"/>
    <property type="match status" value="1"/>
</dbReference>
<keyword evidence="5 7" id="KW-0687">Ribonucleoprotein</keyword>
<keyword evidence="2 7" id="KW-0699">rRNA-binding</keyword>
<dbReference type="GO" id="GO:0000049">
    <property type="term" value="F:tRNA binding"/>
    <property type="evidence" value="ECO:0007669"/>
    <property type="project" value="UniProtKB-UniRule"/>
</dbReference>
<dbReference type="GO" id="GO:0005829">
    <property type="term" value="C:cytosol"/>
    <property type="evidence" value="ECO:0007669"/>
    <property type="project" value="TreeGrafter"/>
</dbReference>
<gene>
    <name evidence="7 10" type="primary">rpsM</name>
    <name evidence="10" type="ORF">GCM10008957_16570</name>
</gene>
<evidence type="ECO:0000313" key="10">
    <source>
        <dbReference type="EMBL" id="GGR04417.1"/>
    </source>
</evidence>
<evidence type="ECO:0000256" key="2">
    <source>
        <dbReference type="ARBA" id="ARBA00022730"/>
    </source>
</evidence>
<dbReference type="InterPro" id="IPR018269">
    <property type="entry name" value="Ribosomal_uS13_CS"/>
</dbReference>
<keyword evidence="7" id="KW-0820">tRNA-binding</keyword>
<comment type="subunit">
    <text evidence="7">Part of the 30S ribosomal subunit. Forms a loose heterodimer with protein S19. Forms two bridges to the 50S subunit in the 70S ribosome.</text>
</comment>
<evidence type="ECO:0000256" key="4">
    <source>
        <dbReference type="ARBA" id="ARBA00022980"/>
    </source>
</evidence>